<evidence type="ECO:0000313" key="2">
    <source>
        <dbReference type="Proteomes" id="UP000789525"/>
    </source>
</evidence>
<organism evidence="1 2">
    <name type="scientific">Acaulospora colombiana</name>
    <dbReference type="NCBI Taxonomy" id="27376"/>
    <lineage>
        <taxon>Eukaryota</taxon>
        <taxon>Fungi</taxon>
        <taxon>Fungi incertae sedis</taxon>
        <taxon>Mucoromycota</taxon>
        <taxon>Glomeromycotina</taxon>
        <taxon>Glomeromycetes</taxon>
        <taxon>Diversisporales</taxon>
        <taxon>Acaulosporaceae</taxon>
        <taxon>Acaulospora</taxon>
    </lineage>
</organism>
<comment type="caution">
    <text evidence="1">The sequence shown here is derived from an EMBL/GenBank/DDBJ whole genome shotgun (WGS) entry which is preliminary data.</text>
</comment>
<sequence length="282" mass="32279">MDETNLDDSIYSTPTTTTARSTSPLNQANDASTEYVDRNVDSSDESRRNSLTYEITVQDFDQMTLSAAKALNSKLTDLDDGFTFKRKNLTRPSGSRIFSRADSPMKMRSNYEIGHISTSQRRHNDEEFDGDVADWSIEGTGRRVAYDDFTTIDWIHDFAKERTRRRRLKKQGGLIGKLRLIFDEMEGWIVVFTVGIASGILAGIIDITSDWLSDLKEGYCNTAFYLSRKNCCWGYDGIVLLMKPEYGLSCKVIERKVLDKLLILHNFFCKLFLQWMVAFDSI</sequence>
<gene>
    <name evidence="1" type="ORF">ACOLOM_LOCUS3138</name>
</gene>
<name>A0ACA9L417_9GLOM</name>
<accession>A0ACA9L417</accession>
<dbReference type="EMBL" id="CAJVPT010004533">
    <property type="protein sequence ID" value="CAG8509114.1"/>
    <property type="molecule type" value="Genomic_DNA"/>
</dbReference>
<proteinExistence type="predicted"/>
<protein>
    <submittedName>
        <fullName evidence="1">37_t:CDS:1</fullName>
    </submittedName>
</protein>
<keyword evidence="2" id="KW-1185">Reference proteome</keyword>
<evidence type="ECO:0000313" key="1">
    <source>
        <dbReference type="EMBL" id="CAG8509114.1"/>
    </source>
</evidence>
<reference evidence="1" key="1">
    <citation type="submission" date="2021-06" db="EMBL/GenBank/DDBJ databases">
        <authorList>
            <person name="Kallberg Y."/>
            <person name="Tangrot J."/>
            <person name="Rosling A."/>
        </authorList>
    </citation>
    <scope>NUCLEOTIDE SEQUENCE</scope>
    <source>
        <strain evidence="1">CL356</strain>
    </source>
</reference>
<dbReference type="Proteomes" id="UP000789525">
    <property type="component" value="Unassembled WGS sequence"/>
</dbReference>